<organism evidence="2 3">
    <name type="scientific">Streptomyces armeniacus</name>
    <dbReference type="NCBI Taxonomy" id="83291"/>
    <lineage>
        <taxon>Bacteria</taxon>
        <taxon>Bacillati</taxon>
        <taxon>Actinomycetota</taxon>
        <taxon>Actinomycetes</taxon>
        <taxon>Kitasatosporales</taxon>
        <taxon>Streptomycetaceae</taxon>
        <taxon>Streptomyces</taxon>
    </lineage>
</organism>
<dbReference type="Proteomes" id="UP000254425">
    <property type="component" value="Chromosome"/>
</dbReference>
<dbReference type="KEGG" id="sarm:DVA86_27485"/>
<dbReference type="AlphaFoldDB" id="A0A345XVZ9"/>
<sequence>MFDLHVHAAPDVTPRRADDHDVVAAYARAGFTGCVLKAHYESTVGRAAAASRAHHPLRVHGGIALNQHTGGVNPAAVAACLGAGGRVVWMPTADAHTQRDAGLPSLCGARTDLSRHAYAVPPVATGTETGPYDGRDAGPYDGPDAGPYDRPGIAEDVRAVCRMVAEADAVLATGHLSTPEVRWLLETARGLGVRRLLLTHPGYTVPAMPAAEAAELAGRGALAEITTFQLLHQPGMTAARLAAYAARVGLDRVVLSSDAGQPDSPSPPEALELLVDTLAREGLDRGALRACASELPEALVTPR</sequence>
<reference evidence="2 3" key="1">
    <citation type="submission" date="2018-07" db="EMBL/GenBank/DDBJ databases">
        <title>Draft genome of the type strain Streptomyces armeniacus ATCC 15676.</title>
        <authorList>
            <person name="Labana P."/>
            <person name="Gosse J.T."/>
            <person name="Boddy C.N."/>
        </authorList>
    </citation>
    <scope>NUCLEOTIDE SEQUENCE [LARGE SCALE GENOMIC DNA]</scope>
    <source>
        <strain evidence="2 3">ATCC 15676</strain>
    </source>
</reference>
<accession>A0A345XVZ9</accession>
<proteinExistence type="predicted"/>
<evidence type="ECO:0000256" key="1">
    <source>
        <dbReference type="SAM" id="MobiDB-lite"/>
    </source>
</evidence>
<evidence type="ECO:0008006" key="4">
    <source>
        <dbReference type="Google" id="ProtNLM"/>
    </source>
</evidence>
<keyword evidence="3" id="KW-1185">Reference proteome</keyword>
<gene>
    <name evidence="2" type="ORF">DVA86_27485</name>
</gene>
<name>A0A345XVZ9_9ACTN</name>
<dbReference type="SUPFAM" id="SSF51556">
    <property type="entry name" value="Metallo-dependent hydrolases"/>
    <property type="match status" value="1"/>
</dbReference>
<feature type="region of interest" description="Disordered" evidence="1">
    <location>
        <begin position="122"/>
        <end position="151"/>
    </location>
</feature>
<dbReference type="InterPro" id="IPR046249">
    <property type="entry name" value="DUF6282"/>
</dbReference>
<dbReference type="InterPro" id="IPR032466">
    <property type="entry name" value="Metal_Hydrolase"/>
</dbReference>
<dbReference type="RefSeq" id="WP_208882279.1">
    <property type="nucleotide sequence ID" value="NZ_CP031320.1"/>
</dbReference>
<protein>
    <recommendedName>
        <fullName evidence="4">Cytosolic protein</fullName>
    </recommendedName>
</protein>
<dbReference type="Pfam" id="PF19799">
    <property type="entry name" value="DUF6282"/>
    <property type="match status" value="1"/>
</dbReference>
<evidence type="ECO:0000313" key="2">
    <source>
        <dbReference type="EMBL" id="AXK35815.1"/>
    </source>
</evidence>
<dbReference type="EMBL" id="CP031320">
    <property type="protein sequence ID" value="AXK35815.1"/>
    <property type="molecule type" value="Genomic_DNA"/>
</dbReference>
<evidence type="ECO:0000313" key="3">
    <source>
        <dbReference type="Proteomes" id="UP000254425"/>
    </source>
</evidence>